<organism evidence="1 2">
    <name type="scientific">Symbiodinium natans</name>
    <dbReference type="NCBI Taxonomy" id="878477"/>
    <lineage>
        <taxon>Eukaryota</taxon>
        <taxon>Sar</taxon>
        <taxon>Alveolata</taxon>
        <taxon>Dinophyceae</taxon>
        <taxon>Suessiales</taxon>
        <taxon>Symbiodiniaceae</taxon>
        <taxon>Symbiodinium</taxon>
    </lineage>
</organism>
<name>A0A812PBY2_9DINO</name>
<dbReference type="Proteomes" id="UP000604046">
    <property type="component" value="Unassembled WGS sequence"/>
</dbReference>
<gene>
    <name evidence="1" type="ORF">SNAT2548_LOCUS18756</name>
</gene>
<proteinExistence type="predicted"/>
<comment type="caution">
    <text evidence="1">The sequence shown here is derived from an EMBL/GenBank/DDBJ whole genome shotgun (WGS) entry which is preliminary data.</text>
</comment>
<dbReference type="AlphaFoldDB" id="A0A812PBY2"/>
<sequence>MLYLLRARAALSSTAAASASSKASAFVLRVLKSCSHTIHYYFRSFSSAAAFDQVFAECGRQGGASDSRGHRSLSLEMRTIEAAAGLAEFVSGGRKALWVTACTVRITALEVKSQAELLGECPRALQIPIDTYFIDSKSAAFLQAFGSRPKADRRRLQRAVGPGQAAPDGKQLCELQPQRTSRKPVFILPPLKNGTGSGT</sequence>
<protein>
    <submittedName>
        <fullName evidence="1">Uncharacterized protein</fullName>
    </submittedName>
</protein>
<evidence type="ECO:0000313" key="2">
    <source>
        <dbReference type="Proteomes" id="UP000604046"/>
    </source>
</evidence>
<reference evidence="1" key="1">
    <citation type="submission" date="2021-02" db="EMBL/GenBank/DDBJ databases">
        <authorList>
            <person name="Dougan E. K."/>
            <person name="Rhodes N."/>
            <person name="Thang M."/>
            <person name="Chan C."/>
        </authorList>
    </citation>
    <scope>NUCLEOTIDE SEQUENCE</scope>
</reference>
<evidence type="ECO:0000313" key="1">
    <source>
        <dbReference type="EMBL" id="CAE7354072.1"/>
    </source>
</evidence>
<keyword evidence="2" id="KW-1185">Reference proteome</keyword>
<accession>A0A812PBY2</accession>
<dbReference type="EMBL" id="CAJNDS010002154">
    <property type="protein sequence ID" value="CAE7354072.1"/>
    <property type="molecule type" value="Genomic_DNA"/>
</dbReference>